<reference evidence="1 2" key="1">
    <citation type="journal article" date="2018" name="Genome Announc.">
        <title>Draft Genome Sequence of Lactobacillus paracasei DUP 13076, Which Exhibits Potent Antipathogenic Effects against Salmonella enterica Serovars Enteritidis, Typhimurium, and Heidelberg.</title>
        <authorList>
            <person name="Muyyarikkandy M.S."/>
            <person name="Alqahtani F.H."/>
            <person name="Mandoiu I."/>
            <person name="Amalaradjou M.A."/>
        </authorList>
    </citation>
    <scope>NUCLEOTIDE SEQUENCE [LARGE SCALE GENOMIC DNA]</scope>
    <source>
        <strain evidence="1 2">DUP 13076</strain>
    </source>
</reference>
<organism evidence="1 2">
    <name type="scientific">Lacticaseibacillus paracasei</name>
    <name type="common">Lactobacillus paracasei</name>
    <dbReference type="NCBI Taxonomy" id="1597"/>
    <lineage>
        <taxon>Bacteria</taxon>
        <taxon>Bacillati</taxon>
        <taxon>Bacillota</taxon>
        <taxon>Bacilli</taxon>
        <taxon>Lactobacillales</taxon>
        <taxon>Lactobacillaceae</taxon>
        <taxon>Lacticaseibacillus</taxon>
    </lineage>
</organism>
<proteinExistence type="predicted"/>
<dbReference type="Proteomes" id="UP000234512">
    <property type="component" value="Unassembled WGS sequence"/>
</dbReference>
<evidence type="ECO:0000313" key="1">
    <source>
        <dbReference type="EMBL" id="PLC47595.1"/>
    </source>
</evidence>
<gene>
    <name evidence="1" type="ORF">C0Q90_00825</name>
</gene>
<dbReference type="AlphaFoldDB" id="A0A5Q8BQG9"/>
<comment type="caution">
    <text evidence="1">The sequence shown here is derived from an EMBL/GenBank/DDBJ whole genome shotgun (WGS) entry which is preliminary data.</text>
</comment>
<dbReference type="KEGG" id="lcs:LCBD_1599"/>
<evidence type="ECO:0000313" key="2">
    <source>
        <dbReference type="Proteomes" id="UP000234512"/>
    </source>
</evidence>
<accession>A0A5Q8BQG9</accession>
<dbReference type="RefSeq" id="WP_012491587.1">
    <property type="nucleotide sequence ID" value="NC_010999.1"/>
</dbReference>
<dbReference type="EMBL" id="PKQJ01000001">
    <property type="protein sequence ID" value="PLC47595.1"/>
    <property type="molecule type" value="Genomic_DNA"/>
</dbReference>
<name>A0A5Q8BQG9_LACPA</name>
<accession>K0N8H0</accession>
<dbReference type="KEGG" id="lce:LC2W_1565"/>
<sequence>MRKIINIEVLEALPIDGENKTLILLAEKAPINLKVGERVQIDGIEHRIIGLPMFGGVNQVEVFQLADRRNFMVDGVIKKQAVVTFHINTVC</sequence>
<protein>
    <submittedName>
        <fullName evidence="1">Uncharacterized protein</fullName>
    </submittedName>
</protein>